<name>A0A2I0KG34_PUNGR</name>
<dbReference type="AlphaFoldDB" id="A0A2I0KG34"/>
<proteinExistence type="predicted"/>
<evidence type="ECO:0000313" key="1">
    <source>
        <dbReference type="EMBL" id="PKI67461.1"/>
    </source>
</evidence>
<sequence length="126" mass="13273">MAISGRTSTREAPVYVACRGCVGANFNRGCPSVRRLLRCTRSAAGVNGRRAGRAGAQASSRGVRAFAGVRAGGVWRAACARAGVWRAGVRAGRRLARGCERGRAAERAATGVLFTREHVLHPESPK</sequence>
<dbReference type="EMBL" id="PGOL01000597">
    <property type="protein sequence ID" value="PKI67461.1"/>
    <property type="molecule type" value="Genomic_DNA"/>
</dbReference>
<dbReference type="Proteomes" id="UP000233551">
    <property type="component" value="Unassembled WGS sequence"/>
</dbReference>
<gene>
    <name evidence="1" type="ORF">CRG98_012045</name>
</gene>
<evidence type="ECO:0000313" key="2">
    <source>
        <dbReference type="Proteomes" id="UP000233551"/>
    </source>
</evidence>
<protein>
    <submittedName>
        <fullName evidence="1">Uncharacterized protein</fullName>
    </submittedName>
</protein>
<keyword evidence="2" id="KW-1185">Reference proteome</keyword>
<comment type="caution">
    <text evidence="1">The sequence shown here is derived from an EMBL/GenBank/DDBJ whole genome shotgun (WGS) entry which is preliminary data.</text>
</comment>
<accession>A0A2I0KG34</accession>
<organism evidence="1 2">
    <name type="scientific">Punica granatum</name>
    <name type="common">Pomegranate</name>
    <dbReference type="NCBI Taxonomy" id="22663"/>
    <lineage>
        <taxon>Eukaryota</taxon>
        <taxon>Viridiplantae</taxon>
        <taxon>Streptophyta</taxon>
        <taxon>Embryophyta</taxon>
        <taxon>Tracheophyta</taxon>
        <taxon>Spermatophyta</taxon>
        <taxon>Magnoliopsida</taxon>
        <taxon>eudicotyledons</taxon>
        <taxon>Gunneridae</taxon>
        <taxon>Pentapetalae</taxon>
        <taxon>rosids</taxon>
        <taxon>malvids</taxon>
        <taxon>Myrtales</taxon>
        <taxon>Lythraceae</taxon>
        <taxon>Punica</taxon>
    </lineage>
</organism>
<reference evidence="1 2" key="1">
    <citation type="submission" date="2017-11" db="EMBL/GenBank/DDBJ databases">
        <title>De-novo sequencing of pomegranate (Punica granatum L.) genome.</title>
        <authorList>
            <person name="Akparov Z."/>
            <person name="Amiraslanov A."/>
            <person name="Hajiyeva S."/>
            <person name="Abbasov M."/>
            <person name="Kaur K."/>
            <person name="Hamwieh A."/>
            <person name="Solovyev V."/>
            <person name="Salamov A."/>
            <person name="Braich B."/>
            <person name="Kosarev P."/>
            <person name="Mahmoud A."/>
            <person name="Hajiyev E."/>
            <person name="Babayeva S."/>
            <person name="Izzatullayeva V."/>
            <person name="Mammadov A."/>
            <person name="Mammadov A."/>
            <person name="Sharifova S."/>
            <person name="Ojaghi J."/>
            <person name="Eynullazada K."/>
            <person name="Bayramov B."/>
            <person name="Abdulazimova A."/>
            <person name="Shahmuradov I."/>
        </authorList>
    </citation>
    <scope>NUCLEOTIDE SEQUENCE [LARGE SCALE GENOMIC DNA]</scope>
    <source>
        <strain evidence="2">cv. AG2017</strain>
        <tissue evidence="1">Leaf</tissue>
    </source>
</reference>